<dbReference type="PROSITE" id="PS50112">
    <property type="entry name" value="PAS"/>
    <property type="match status" value="3"/>
</dbReference>
<name>A0A3D8LBT7_9BACT</name>
<feature type="domain" description="PAS" evidence="7">
    <location>
        <begin position="132"/>
        <end position="186"/>
    </location>
</feature>
<comment type="catalytic activity">
    <reaction evidence="1">
        <text>ATP + protein L-histidine = ADP + protein N-phospho-L-histidine.</text>
        <dbReference type="EC" id="2.7.13.3"/>
    </reaction>
</comment>
<feature type="domain" description="PAC" evidence="8">
    <location>
        <begin position="80"/>
        <end position="131"/>
    </location>
</feature>
<evidence type="ECO:0000256" key="5">
    <source>
        <dbReference type="ARBA" id="ARBA00022777"/>
    </source>
</evidence>
<dbReference type="InterPro" id="IPR036097">
    <property type="entry name" value="HisK_dim/P_sf"/>
</dbReference>
<dbReference type="InterPro" id="IPR035965">
    <property type="entry name" value="PAS-like_dom_sf"/>
</dbReference>
<dbReference type="InterPro" id="IPR000014">
    <property type="entry name" value="PAS"/>
</dbReference>
<dbReference type="SUPFAM" id="SSF55874">
    <property type="entry name" value="ATPase domain of HSP90 chaperone/DNA topoisomerase II/histidine kinase"/>
    <property type="match status" value="1"/>
</dbReference>
<dbReference type="InterPro" id="IPR005467">
    <property type="entry name" value="His_kinase_dom"/>
</dbReference>
<feature type="domain" description="PAS" evidence="7">
    <location>
        <begin position="252"/>
        <end position="323"/>
    </location>
</feature>
<dbReference type="PROSITE" id="PS50113">
    <property type="entry name" value="PAC"/>
    <property type="match status" value="3"/>
</dbReference>
<feature type="domain" description="PAC" evidence="8">
    <location>
        <begin position="204"/>
        <end position="255"/>
    </location>
</feature>
<sequence length="612" mass="68899">MNDEALTPEFYHALVTQSAALISVVDKTGLYKYVSKSALQLVGYQPEELLGKTALEYIHNDDLHVIKTAFLLLNTKKEVEAPPFRYRTKNGNWKWLEAIFTNGMDDEHVKGYVIDARDITLKKEAQENLARGHSFYNSFLQNHPHAVFTLTPGGIFEQVNSNVCRILSYSKQEIVGEHFSKFIAPSFSFEAIKALNKAGNCESSSLEGKVVNKQGKVKTLSFTIIPICSDQQQTATLGVAKDITAEKAAQKELEKLSLIASKAVSCVLITDAAGKIEWVNSEFTRVTGYSMLESLGKKPGELLQGPETAPEAIEEMHRLFQNNEPLSVEVLNYRKNGEKFWFHMDITPIFNDESKVSQYFAIQYDITERIEAEDKMRLLSEDLIRHNRELQQFNYIVSHNLRAPVANIVGLVSLLENLDEKNESFLKVLNKLRQTSLGLDTVIKDLDEILSLRDLDKIGNQEEVCLKSVCDEVTQSLQDRIEALGGIVQVTIPEEVCLKANRAYVYSIFHNLISNSLKYRDKDRAPFISINYMTEDGQHLIKIQDNGIGIDLEKFGGRLFRLYGKLEKRTEGRGIGLYMVKAQVESLGGTIDVESTPGTGTTFYIRIATDKG</sequence>
<dbReference type="Pfam" id="PF02518">
    <property type="entry name" value="HATPase_c"/>
    <property type="match status" value="1"/>
</dbReference>
<dbReference type="SUPFAM" id="SSF47384">
    <property type="entry name" value="Homodimeric domain of signal transducing histidine kinase"/>
    <property type="match status" value="1"/>
</dbReference>
<dbReference type="PANTHER" id="PTHR43304:SF1">
    <property type="entry name" value="PAC DOMAIN-CONTAINING PROTEIN"/>
    <property type="match status" value="1"/>
</dbReference>
<organism evidence="9 10">
    <name type="scientific">Pontibacter diazotrophicus</name>
    <dbReference type="NCBI Taxonomy" id="1400979"/>
    <lineage>
        <taxon>Bacteria</taxon>
        <taxon>Pseudomonadati</taxon>
        <taxon>Bacteroidota</taxon>
        <taxon>Cytophagia</taxon>
        <taxon>Cytophagales</taxon>
        <taxon>Hymenobacteraceae</taxon>
        <taxon>Pontibacter</taxon>
    </lineage>
</organism>
<dbReference type="SUPFAM" id="SSF55785">
    <property type="entry name" value="PYP-like sensor domain (PAS domain)"/>
    <property type="match status" value="3"/>
</dbReference>
<evidence type="ECO:0000259" key="8">
    <source>
        <dbReference type="PROSITE" id="PS50113"/>
    </source>
</evidence>
<dbReference type="SMART" id="SM00387">
    <property type="entry name" value="HATPase_c"/>
    <property type="match status" value="1"/>
</dbReference>
<dbReference type="SMART" id="SM00086">
    <property type="entry name" value="PAC"/>
    <property type="match status" value="3"/>
</dbReference>
<dbReference type="Gene3D" id="1.10.287.130">
    <property type="match status" value="1"/>
</dbReference>
<dbReference type="PROSITE" id="PS50109">
    <property type="entry name" value="HIS_KIN"/>
    <property type="match status" value="1"/>
</dbReference>
<accession>A0A3D8LBT7</accession>
<dbReference type="GO" id="GO:0000155">
    <property type="term" value="F:phosphorelay sensor kinase activity"/>
    <property type="evidence" value="ECO:0007669"/>
    <property type="project" value="InterPro"/>
</dbReference>
<dbReference type="Pfam" id="PF13426">
    <property type="entry name" value="PAS_9"/>
    <property type="match status" value="2"/>
</dbReference>
<evidence type="ECO:0000313" key="10">
    <source>
        <dbReference type="Proteomes" id="UP000256708"/>
    </source>
</evidence>
<dbReference type="InterPro" id="IPR003594">
    <property type="entry name" value="HATPase_dom"/>
</dbReference>
<dbReference type="SMART" id="SM00091">
    <property type="entry name" value="PAS"/>
    <property type="match status" value="3"/>
</dbReference>
<evidence type="ECO:0000259" key="7">
    <source>
        <dbReference type="PROSITE" id="PS50112"/>
    </source>
</evidence>
<dbReference type="PRINTS" id="PR00344">
    <property type="entry name" value="BCTRLSENSOR"/>
</dbReference>
<keyword evidence="5" id="KW-0418">Kinase</keyword>
<gene>
    <name evidence="9" type="ORF">DXT99_11430</name>
</gene>
<dbReference type="NCBIfam" id="TIGR00229">
    <property type="entry name" value="sensory_box"/>
    <property type="match status" value="3"/>
</dbReference>
<dbReference type="OrthoDB" id="9766459at2"/>
<dbReference type="InterPro" id="IPR001610">
    <property type="entry name" value="PAC"/>
</dbReference>
<feature type="domain" description="PAC" evidence="8">
    <location>
        <begin position="326"/>
        <end position="378"/>
    </location>
</feature>
<evidence type="ECO:0000256" key="4">
    <source>
        <dbReference type="ARBA" id="ARBA00022679"/>
    </source>
</evidence>
<evidence type="ECO:0000313" key="9">
    <source>
        <dbReference type="EMBL" id="RDV14899.1"/>
    </source>
</evidence>
<proteinExistence type="predicted"/>
<dbReference type="EMBL" id="QRGR01000011">
    <property type="protein sequence ID" value="RDV14899.1"/>
    <property type="molecule type" value="Genomic_DNA"/>
</dbReference>
<dbReference type="Gene3D" id="3.30.450.20">
    <property type="entry name" value="PAS domain"/>
    <property type="match status" value="3"/>
</dbReference>
<protein>
    <recommendedName>
        <fullName evidence="2">histidine kinase</fullName>
        <ecNumber evidence="2">2.7.13.3</ecNumber>
    </recommendedName>
</protein>
<dbReference type="AlphaFoldDB" id="A0A3D8LBT7"/>
<dbReference type="CDD" id="cd00082">
    <property type="entry name" value="HisKA"/>
    <property type="match status" value="1"/>
</dbReference>
<dbReference type="EC" id="2.7.13.3" evidence="2"/>
<dbReference type="InterPro" id="IPR052162">
    <property type="entry name" value="Sensor_kinase/Photoreceptor"/>
</dbReference>
<dbReference type="RefSeq" id="WP_115565691.1">
    <property type="nucleotide sequence ID" value="NZ_QRGR01000011.1"/>
</dbReference>
<reference evidence="10" key="1">
    <citation type="submission" date="2018-08" db="EMBL/GenBank/DDBJ databases">
        <authorList>
            <person name="Liu Z.-W."/>
            <person name="Du Z.-J."/>
        </authorList>
    </citation>
    <scope>NUCLEOTIDE SEQUENCE [LARGE SCALE GENOMIC DNA]</scope>
    <source>
        <strain evidence="10">H4X</strain>
    </source>
</reference>
<dbReference type="InterPro" id="IPR004358">
    <property type="entry name" value="Sig_transdc_His_kin-like_C"/>
</dbReference>
<feature type="domain" description="Histidine kinase" evidence="6">
    <location>
        <begin position="396"/>
        <end position="611"/>
    </location>
</feature>
<dbReference type="Gene3D" id="3.30.565.10">
    <property type="entry name" value="Histidine kinase-like ATPase, C-terminal domain"/>
    <property type="match status" value="1"/>
</dbReference>
<feature type="domain" description="PAS" evidence="7">
    <location>
        <begin position="7"/>
        <end position="62"/>
    </location>
</feature>
<dbReference type="InterPro" id="IPR013655">
    <property type="entry name" value="PAS_fold_3"/>
</dbReference>
<evidence type="ECO:0000256" key="3">
    <source>
        <dbReference type="ARBA" id="ARBA00022553"/>
    </source>
</evidence>
<dbReference type="Pfam" id="PF08447">
    <property type="entry name" value="PAS_3"/>
    <property type="match status" value="1"/>
</dbReference>
<dbReference type="InterPro" id="IPR000700">
    <property type="entry name" value="PAS-assoc_C"/>
</dbReference>
<dbReference type="InterPro" id="IPR036890">
    <property type="entry name" value="HATPase_C_sf"/>
</dbReference>
<dbReference type="PANTHER" id="PTHR43304">
    <property type="entry name" value="PHYTOCHROME-LIKE PROTEIN CPH1"/>
    <property type="match status" value="1"/>
</dbReference>
<comment type="caution">
    <text evidence="9">The sequence shown here is derived from an EMBL/GenBank/DDBJ whole genome shotgun (WGS) entry which is preliminary data.</text>
</comment>
<dbReference type="InterPro" id="IPR003661">
    <property type="entry name" value="HisK_dim/P_dom"/>
</dbReference>
<dbReference type="CDD" id="cd00130">
    <property type="entry name" value="PAS"/>
    <property type="match status" value="3"/>
</dbReference>
<evidence type="ECO:0000256" key="1">
    <source>
        <dbReference type="ARBA" id="ARBA00000085"/>
    </source>
</evidence>
<evidence type="ECO:0000259" key="6">
    <source>
        <dbReference type="PROSITE" id="PS50109"/>
    </source>
</evidence>
<evidence type="ECO:0000256" key="2">
    <source>
        <dbReference type="ARBA" id="ARBA00012438"/>
    </source>
</evidence>
<keyword evidence="3" id="KW-0597">Phosphoprotein</keyword>
<keyword evidence="10" id="KW-1185">Reference proteome</keyword>
<keyword evidence="4" id="KW-0808">Transferase</keyword>
<dbReference type="Proteomes" id="UP000256708">
    <property type="component" value="Unassembled WGS sequence"/>
</dbReference>